<feature type="domain" description="Insertion element IS402-like" evidence="1">
    <location>
        <begin position="9"/>
        <end position="59"/>
    </location>
</feature>
<dbReference type="Pfam" id="PF13340">
    <property type="entry name" value="DUF4096"/>
    <property type="match status" value="1"/>
</dbReference>
<protein>
    <submittedName>
        <fullName evidence="2">Transposase</fullName>
    </submittedName>
</protein>
<dbReference type="RefSeq" id="WP_008838350.1">
    <property type="nucleotide sequence ID" value="NZ_AHAM01000204.1"/>
</dbReference>
<proteinExistence type="predicted"/>
<accession>H0HX43</accession>
<evidence type="ECO:0000259" key="1">
    <source>
        <dbReference type="Pfam" id="PF13340"/>
    </source>
</evidence>
<dbReference type="Proteomes" id="UP000003250">
    <property type="component" value="Unassembled WGS sequence"/>
</dbReference>
<evidence type="ECO:0000313" key="2">
    <source>
        <dbReference type="EMBL" id="EHK54640.1"/>
    </source>
</evidence>
<evidence type="ECO:0000313" key="3">
    <source>
        <dbReference type="Proteomes" id="UP000003250"/>
    </source>
</evidence>
<dbReference type="InterPro" id="IPR025161">
    <property type="entry name" value="IS402-like_dom"/>
</dbReference>
<sequence length="101" mass="12001">MICSCYRPEQMRRIEPYFPLSHGVPRLDDRRVLSGILFVIRDGLRWRDAPVRAWFSHSATNSKQRHQRGFAELVHRYLSRCRNWPRHDRGFAIPARLAKTG</sequence>
<name>H0HX43_9HYPH</name>
<organism evidence="2 3">
    <name type="scientific">Mesorhizobium alhagi CCNWXJ12-2</name>
    <dbReference type="NCBI Taxonomy" id="1107882"/>
    <lineage>
        <taxon>Bacteria</taxon>
        <taxon>Pseudomonadati</taxon>
        <taxon>Pseudomonadota</taxon>
        <taxon>Alphaproteobacteria</taxon>
        <taxon>Hyphomicrobiales</taxon>
        <taxon>Phyllobacteriaceae</taxon>
        <taxon>Allomesorhizobium</taxon>
    </lineage>
</organism>
<keyword evidence="3" id="KW-1185">Reference proteome</keyword>
<dbReference type="EMBL" id="AHAM01000204">
    <property type="protein sequence ID" value="EHK54640.1"/>
    <property type="molecule type" value="Genomic_DNA"/>
</dbReference>
<reference evidence="2 3" key="1">
    <citation type="journal article" date="2012" name="J. Bacteriol.">
        <title>Draft Genome Sequence of Mesorhizobium alhagi CCNWXJ12-2T, a Novel Salt-Resistant Species Isolated from the Desert of Northwestern China.</title>
        <authorList>
            <person name="Zhou M."/>
            <person name="Chen W."/>
            <person name="Chen H."/>
            <person name="Wei G."/>
        </authorList>
    </citation>
    <scope>NUCLEOTIDE SEQUENCE [LARGE SCALE GENOMIC DNA]</scope>
    <source>
        <strain evidence="2 3">CCNWXJ12-2</strain>
    </source>
</reference>
<gene>
    <name evidence="2" type="ORF">MAXJ12_23812</name>
</gene>
<dbReference type="AlphaFoldDB" id="H0HX43"/>